<dbReference type="EMBL" id="PGGW01000038">
    <property type="protein sequence ID" value="PJE97966.1"/>
    <property type="molecule type" value="Genomic_DNA"/>
</dbReference>
<dbReference type="InterPro" id="IPR018392">
    <property type="entry name" value="LysM"/>
</dbReference>
<dbReference type="InterPro" id="IPR045361">
    <property type="entry name" value="CIS_tube_prot_N"/>
</dbReference>
<dbReference type="PROSITE" id="PS51782">
    <property type="entry name" value="LYSM"/>
    <property type="match status" value="1"/>
</dbReference>
<accession>A0A2M8M1A0</accession>
<dbReference type="EMBL" id="PGGW01000008">
    <property type="protein sequence ID" value="PJF01792.1"/>
    <property type="molecule type" value="Genomic_DNA"/>
</dbReference>
<dbReference type="Gene3D" id="3.10.350.10">
    <property type="entry name" value="LysM domain"/>
    <property type="match status" value="1"/>
</dbReference>
<dbReference type="RefSeq" id="WP_100200254.1">
    <property type="nucleotide sequence ID" value="NZ_PGGW01000008.1"/>
</dbReference>
<organism evidence="3 5">
    <name type="scientific">Streptomyces carminius</name>
    <dbReference type="NCBI Taxonomy" id="2665496"/>
    <lineage>
        <taxon>Bacteria</taxon>
        <taxon>Bacillati</taxon>
        <taxon>Actinomycetota</taxon>
        <taxon>Actinomycetes</taxon>
        <taxon>Kitasatosporales</taxon>
        <taxon>Streptomycetaceae</taxon>
        <taxon>Streptomyces</taxon>
    </lineage>
</organism>
<protein>
    <submittedName>
        <fullName evidence="3">Peptidase M23</fullName>
    </submittedName>
</protein>
<dbReference type="AlphaFoldDB" id="A0A2M8M1A0"/>
<sequence length="239" mass="25572">MATRARARLTAYEPPKKPGKPPGGMLGSPISFQFNPETLTLSKGAQWIRHRARSARQVGVPEFTGSLPRRLGVELFLDATATHDTSVQKAVETLLSWCVPTARSIAAKAASAPRVKFSWGSFDSVSFFGYLEEVNASYSLFDADGTPLRATCAIQLTEAGDPTPRQNPTSGSPGAHRTHRLVAGDSLEALAHEEYGDPTAWRVIAEANGIDDPLRLRPGAELLVPSADELGGGVTDGHR</sequence>
<evidence type="ECO:0000313" key="3">
    <source>
        <dbReference type="EMBL" id="PJE97966.1"/>
    </source>
</evidence>
<feature type="region of interest" description="Disordered" evidence="1">
    <location>
        <begin position="159"/>
        <end position="178"/>
    </location>
</feature>
<dbReference type="Proteomes" id="UP000230407">
    <property type="component" value="Unassembled WGS sequence"/>
</dbReference>
<dbReference type="Pfam" id="PF19266">
    <property type="entry name" value="CIS_tube"/>
    <property type="match status" value="1"/>
</dbReference>
<evidence type="ECO:0000259" key="2">
    <source>
        <dbReference type="PROSITE" id="PS51782"/>
    </source>
</evidence>
<feature type="region of interest" description="Disordered" evidence="1">
    <location>
        <begin position="1"/>
        <end position="27"/>
    </location>
</feature>
<evidence type="ECO:0000313" key="5">
    <source>
        <dbReference type="Proteomes" id="UP000230407"/>
    </source>
</evidence>
<reference evidence="3 5" key="1">
    <citation type="submission" date="2017-11" db="EMBL/GenBank/DDBJ databases">
        <title>Streptomyces carmine sp. nov., a novel actinomycete isolated from Sophora alopecuroides in Xinjiang, China.</title>
        <authorList>
            <person name="Wang Y."/>
            <person name="Luo X."/>
            <person name="Wan C."/>
            <person name="Zhang L."/>
        </authorList>
    </citation>
    <scope>NUCLEOTIDE SEQUENCE [LARGE SCALE GENOMIC DNA]</scope>
    <source>
        <strain evidence="3 5">TRM SA0054</strain>
    </source>
</reference>
<keyword evidence="5" id="KW-1185">Reference proteome</keyword>
<evidence type="ECO:0000313" key="4">
    <source>
        <dbReference type="EMBL" id="PJF01792.1"/>
    </source>
</evidence>
<dbReference type="InterPro" id="IPR036779">
    <property type="entry name" value="LysM_dom_sf"/>
</dbReference>
<name>A0A2M8M1A0_9ACTN</name>
<proteinExistence type="predicted"/>
<evidence type="ECO:0000256" key="1">
    <source>
        <dbReference type="SAM" id="MobiDB-lite"/>
    </source>
</evidence>
<comment type="caution">
    <text evidence="3">The sequence shown here is derived from an EMBL/GenBank/DDBJ whole genome shotgun (WGS) entry which is preliminary data.</text>
</comment>
<gene>
    <name evidence="4" type="ORF">CUT44_01530</name>
    <name evidence="3" type="ORF">CUT44_09790</name>
</gene>
<feature type="domain" description="LysM" evidence="2">
    <location>
        <begin position="177"/>
        <end position="224"/>
    </location>
</feature>